<dbReference type="Proteomes" id="UP000076661">
    <property type="component" value="Unassembled WGS sequence"/>
</dbReference>
<reference evidence="1 2" key="1">
    <citation type="submission" date="2013-07" db="EMBL/GenBank/DDBJ databases">
        <title>Comparative Genomic and Metabolomic Analysis of Twelve Strains of Pseudoalteromonas luteoviolacea.</title>
        <authorList>
            <person name="Vynne N.G."/>
            <person name="Mansson M."/>
            <person name="Gram L."/>
        </authorList>
    </citation>
    <scope>NUCLEOTIDE SEQUENCE [LARGE SCALE GENOMIC DNA]</scope>
    <source>
        <strain evidence="1 2">S4060-1</strain>
    </source>
</reference>
<dbReference type="EMBL" id="AUXX01000045">
    <property type="protein sequence ID" value="KZN61568.1"/>
    <property type="molecule type" value="Genomic_DNA"/>
</dbReference>
<proteinExistence type="predicted"/>
<sequence length="44" mass="4625">MKLKKKNLKKLSMKDLKQVVGGNGVTTVGSIDITTARGDEPPAG</sequence>
<gene>
    <name evidence="1" type="ORF">N478_05740</name>
</gene>
<accession>A0A162ALN5</accession>
<dbReference type="NCBIfam" id="TIGR01847">
    <property type="entry name" value="bacteriocin_sig"/>
    <property type="match status" value="1"/>
</dbReference>
<evidence type="ECO:0000313" key="1">
    <source>
        <dbReference type="EMBL" id="KZN61568.1"/>
    </source>
</evidence>
<organism evidence="1 2">
    <name type="scientific">Pseudoalteromonas luteoviolacea S4060-1</name>
    <dbReference type="NCBI Taxonomy" id="1365257"/>
    <lineage>
        <taxon>Bacteria</taxon>
        <taxon>Pseudomonadati</taxon>
        <taxon>Pseudomonadota</taxon>
        <taxon>Gammaproteobacteria</taxon>
        <taxon>Alteromonadales</taxon>
        <taxon>Pseudoalteromonadaceae</taxon>
        <taxon>Pseudoalteromonas</taxon>
    </lineage>
</organism>
<protein>
    <recommendedName>
        <fullName evidence="3">Bacteriocin</fullName>
    </recommendedName>
</protein>
<name>A0A162ALN5_9GAMM</name>
<evidence type="ECO:0008006" key="3">
    <source>
        <dbReference type="Google" id="ProtNLM"/>
    </source>
</evidence>
<evidence type="ECO:0000313" key="2">
    <source>
        <dbReference type="Proteomes" id="UP000076661"/>
    </source>
</evidence>
<comment type="caution">
    <text evidence="1">The sequence shown here is derived from an EMBL/GenBank/DDBJ whole genome shotgun (WGS) entry which is preliminary data.</text>
</comment>
<dbReference type="RefSeq" id="WP_155734471.1">
    <property type="nucleotide sequence ID" value="NZ_AUXX01000045.1"/>
</dbReference>
<dbReference type="InterPro" id="IPR010133">
    <property type="entry name" value="Bacteriocin_signal_seq"/>
</dbReference>
<dbReference type="AlphaFoldDB" id="A0A162ALN5"/>